<dbReference type="Pfam" id="PF08281">
    <property type="entry name" value="Sigma70_r4_2"/>
    <property type="match status" value="1"/>
</dbReference>
<evidence type="ECO:0000313" key="10">
    <source>
        <dbReference type="Proteomes" id="UP000595426"/>
    </source>
</evidence>
<dbReference type="InterPro" id="IPR013325">
    <property type="entry name" value="RNA_pol_sigma_r2"/>
</dbReference>
<dbReference type="AlphaFoldDB" id="A0A7T7UVI4"/>
<dbReference type="PANTHER" id="PTHR43133">
    <property type="entry name" value="RNA POLYMERASE ECF-TYPE SIGMA FACTO"/>
    <property type="match status" value="1"/>
</dbReference>
<evidence type="ECO:0000256" key="3">
    <source>
        <dbReference type="ARBA" id="ARBA00023082"/>
    </source>
</evidence>
<keyword evidence="5 6" id="KW-0804">Transcription</keyword>
<evidence type="ECO:0000256" key="2">
    <source>
        <dbReference type="ARBA" id="ARBA00023015"/>
    </source>
</evidence>
<dbReference type="Proteomes" id="UP000595426">
    <property type="component" value="Chromosome"/>
</dbReference>
<dbReference type="InterPro" id="IPR036388">
    <property type="entry name" value="WH-like_DNA-bd_sf"/>
</dbReference>
<dbReference type="PROSITE" id="PS01063">
    <property type="entry name" value="SIGMA70_ECF"/>
    <property type="match status" value="1"/>
</dbReference>
<dbReference type="RefSeq" id="WP_200289548.1">
    <property type="nucleotide sequence ID" value="NZ_CBCSDR010000007.1"/>
</dbReference>
<dbReference type="SUPFAM" id="SSF88946">
    <property type="entry name" value="Sigma2 domain of RNA polymerase sigma factors"/>
    <property type="match status" value="1"/>
</dbReference>
<dbReference type="NCBIfam" id="TIGR02937">
    <property type="entry name" value="sigma70-ECF"/>
    <property type="match status" value="1"/>
</dbReference>
<dbReference type="Gene3D" id="1.10.10.10">
    <property type="entry name" value="Winged helix-like DNA-binding domain superfamily/Winged helix DNA-binding domain"/>
    <property type="match status" value="1"/>
</dbReference>
<evidence type="ECO:0000259" key="8">
    <source>
        <dbReference type="Pfam" id="PF08281"/>
    </source>
</evidence>
<dbReference type="GO" id="GO:0006352">
    <property type="term" value="P:DNA-templated transcription initiation"/>
    <property type="evidence" value="ECO:0007669"/>
    <property type="project" value="InterPro"/>
</dbReference>
<evidence type="ECO:0000256" key="6">
    <source>
        <dbReference type="RuleBase" id="RU000716"/>
    </source>
</evidence>
<evidence type="ECO:0000256" key="5">
    <source>
        <dbReference type="ARBA" id="ARBA00023163"/>
    </source>
</evidence>
<dbReference type="InterPro" id="IPR013249">
    <property type="entry name" value="RNA_pol_sigma70_r4_t2"/>
</dbReference>
<gene>
    <name evidence="9" type="ORF">I6H88_10975</name>
</gene>
<dbReference type="GO" id="GO:0003677">
    <property type="term" value="F:DNA binding"/>
    <property type="evidence" value="ECO:0007669"/>
    <property type="project" value="UniProtKB-KW"/>
</dbReference>
<name>A0A7T7UVI4_9FLAO</name>
<dbReference type="Gene3D" id="1.10.1740.10">
    <property type="match status" value="1"/>
</dbReference>
<feature type="domain" description="RNA polymerase sigma factor 70 region 4 type 2" evidence="8">
    <location>
        <begin position="104"/>
        <end position="155"/>
    </location>
</feature>
<proteinExistence type="inferred from homology"/>
<keyword evidence="4 6" id="KW-0238">DNA-binding</keyword>
<reference evidence="9 10" key="1">
    <citation type="submission" date="2020-12" db="EMBL/GenBank/DDBJ databases">
        <title>FDA dAtabase for Regulatory Grade micrObial Sequences (FDA-ARGOS): Supporting development and validation of Infectious Disease Dx tests.</title>
        <authorList>
            <person name="Kerrigan L."/>
            <person name="Long C."/>
            <person name="Tallon L."/>
            <person name="Sadzewicz L."/>
            <person name="Zhao X."/>
            <person name="Boylan J."/>
            <person name="Ott S."/>
            <person name="Bowen H."/>
            <person name="Vavikolanu K."/>
            <person name="Mehta A."/>
            <person name="Aluvathingal J."/>
            <person name="Nadendla S."/>
            <person name="Yan Y."/>
            <person name="Sichtig H."/>
        </authorList>
    </citation>
    <scope>NUCLEOTIDE SEQUENCE [LARGE SCALE GENOMIC DNA]</scope>
    <source>
        <strain evidence="9 10">FDAARGOS_1031</strain>
    </source>
</reference>
<dbReference type="EMBL" id="CP067018">
    <property type="protein sequence ID" value="QQN56988.1"/>
    <property type="molecule type" value="Genomic_DNA"/>
</dbReference>
<evidence type="ECO:0000259" key="7">
    <source>
        <dbReference type="Pfam" id="PF04542"/>
    </source>
</evidence>
<comment type="similarity">
    <text evidence="1 6">Belongs to the sigma-70 factor family. ECF subfamily.</text>
</comment>
<keyword evidence="3 6" id="KW-0731">Sigma factor</keyword>
<dbReference type="InterPro" id="IPR000838">
    <property type="entry name" value="RNA_pol_sigma70_ECF_CS"/>
</dbReference>
<dbReference type="Pfam" id="PF04542">
    <property type="entry name" value="Sigma70_r2"/>
    <property type="match status" value="1"/>
</dbReference>
<dbReference type="InterPro" id="IPR013324">
    <property type="entry name" value="RNA_pol_sigma_r3/r4-like"/>
</dbReference>
<keyword evidence="2 6" id="KW-0805">Transcription regulation</keyword>
<sequence>MNMNTQENFENIYRQYAPGIRKLCLSYTGDMDNAEDLLQETFITVWKNLNKFRNDSKLSTWIYRIAVNNCLMTLRKQKNISRISEEKIVGLPDEVQQDKTQDTELLYKCISELKEADRVIITLVLDEKPYEEIAEITGITENNLRVKIHRIKKELTEIFQQHARL</sequence>
<dbReference type="GeneID" id="93131356"/>
<protein>
    <recommendedName>
        <fullName evidence="6">RNA polymerase sigma factor</fullName>
    </recommendedName>
</protein>
<dbReference type="InterPro" id="IPR007627">
    <property type="entry name" value="RNA_pol_sigma70_r2"/>
</dbReference>
<keyword evidence="10" id="KW-1185">Reference proteome</keyword>
<evidence type="ECO:0000256" key="4">
    <source>
        <dbReference type="ARBA" id="ARBA00023125"/>
    </source>
</evidence>
<organism evidence="9 10">
    <name type="scientific">Elizabethkingia bruuniana</name>
    <dbReference type="NCBI Taxonomy" id="1756149"/>
    <lineage>
        <taxon>Bacteria</taxon>
        <taxon>Pseudomonadati</taxon>
        <taxon>Bacteroidota</taxon>
        <taxon>Flavobacteriia</taxon>
        <taxon>Flavobacteriales</taxon>
        <taxon>Weeksellaceae</taxon>
        <taxon>Elizabethkingia</taxon>
    </lineage>
</organism>
<dbReference type="PANTHER" id="PTHR43133:SF45">
    <property type="entry name" value="RNA POLYMERASE ECF-TYPE SIGMA FACTOR"/>
    <property type="match status" value="1"/>
</dbReference>
<dbReference type="InterPro" id="IPR039425">
    <property type="entry name" value="RNA_pol_sigma-70-like"/>
</dbReference>
<evidence type="ECO:0000256" key="1">
    <source>
        <dbReference type="ARBA" id="ARBA00010641"/>
    </source>
</evidence>
<feature type="domain" description="RNA polymerase sigma-70 region 2" evidence="7">
    <location>
        <begin position="12"/>
        <end position="78"/>
    </location>
</feature>
<accession>A0A7T7UVI4</accession>
<dbReference type="GO" id="GO:0016987">
    <property type="term" value="F:sigma factor activity"/>
    <property type="evidence" value="ECO:0007669"/>
    <property type="project" value="UniProtKB-KW"/>
</dbReference>
<dbReference type="InterPro" id="IPR014284">
    <property type="entry name" value="RNA_pol_sigma-70_dom"/>
</dbReference>
<evidence type="ECO:0000313" key="9">
    <source>
        <dbReference type="EMBL" id="QQN56988.1"/>
    </source>
</evidence>
<dbReference type="SUPFAM" id="SSF88659">
    <property type="entry name" value="Sigma3 and sigma4 domains of RNA polymerase sigma factors"/>
    <property type="match status" value="1"/>
</dbReference>